<dbReference type="Proteomes" id="UP000054928">
    <property type="component" value="Unassembled WGS sequence"/>
</dbReference>
<accession>A0A0P1AMR5</accession>
<evidence type="ECO:0000313" key="1">
    <source>
        <dbReference type="EMBL" id="CEG42631.1"/>
    </source>
</evidence>
<dbReference type="RefSeq" id="XP_036263230.1">
    <property type="nucleotide sequence ID" value="XM_036407536.1"/>
</dbReference>
<keyword evidence="2" id="KW-1185">Reference proteome</keyword>
<sequence length="67" mass="8064">MRWFPYLLFRKTPTHGQDTFWQDLVRYINQHRLDDFKAYAKTGTHIKNNRTSVVGCSHSRSNFKSIF</sequence>
<reference evidence="2" key="1">
    <citation type="submission" date="2014-09" db="EMBL/GenBank/DDBJ databases">
        <authorList>
            <person name="Sharma Rahul"/>
            <person name="Thines Marco"/>
        </authorList>
    </citation>
    <scope>NUCLEOTIDE SEQUENCE [LARGE SCALE GENOMIC DNA]</scope>
</reference>
<proteinExistence type="predicted"/>
<dbReference type="GeneID" id="59052641"/>
<name>A0A0P1AMR5_PLAHL</name>
<dbReference type="AlphaFoldDB" id="A0A0P1AMR5"/>
<organism evidence="1 2">
    <name type="scientific">Plasmopara halstedii</name>
    <name type="common">Downy mildew of sunflower</name>
    <dbReference type="NCBI Taxonomy" id="4781"/>
    <lineage>
        <taxon>Eukaryota</taxon>
        <taxon>Sar</taxon>
        <taxon>Stramenopiles</taxon>
        <taxon>Oomycota</taxon>
        <taxon>Peronosporomycetes</taxon>
        <taxon>Peronosporales</taxon>
        <taxon>Peronosporaceae</taxon>
        <taxon>Plasmopara</taxon>
    </lineage>
</organism>
<protein>
    <submittedName>
        <fullName evidence="1">Uncharacterized protein</fullName>
    </submittedName>
</protein>
<dbReference type="EMBL" id="CCYD01000645">
    <property type="protein sequence ID" value="CEG42631.1"/>
    <property type="molecule type" value="Genomic_DNA"/>
</dbReference>
<evidence type="ECO:0000313" key="2">
    <source>
        <dbReference type="Proteomes" id="UP000054928"/>
    </source>
</evidence>